<feature type="region of interest" description="Disordered" evidence="1">
    <location>
        <begin position="117"/>
        <end position="139"/>
    </location>
</feature>
<dbReference type="Proteomes" id="UP000306985">
    <property type="component" value="Unassembled WGS sequence"/>
</dbReference>
<sequence length="139" mass="15295">MHPRPDGVDDATVEAVGKLSAAFEVIENARGMLYAFHRMSGEADLALQDALSSLRAAGHTALADEVDEVLVGRDVVRDMWTFQIVEAYDEQYHRVFRDVNAAVADRLLGTRGHVFESEMKTQEQRGEHDGSPDGPDPGD</sequence>
<accession>A0A4U6Q7N1</accession>
<organism evidence="2 3">
    <name type="scientific">Nakamurella flava</name>
    <dbReference type="NCBI Taxonomy" id="2576308"/>
    <lineage>
        <taxon>Bacteria</taxon>
        <taxon>Bacillati</taxon>
        <taxon>Actinomycetota</taxon>
        <taxon>Actinomycetes</taxon>
        <taxon>Nakamurellales</taxon>
        <taxon>Nakamurellaceae</taxon>
        <taxon>Nakamurella</taxon>
    </lineage>
</organism>
<dbReference type="EMBL" id="SZZH01000009">
    <property type="protein sequence ID" value="TKV55998.1"/>
    <property type="molecule type" value="Genomic_DNA"/>
</dbReference>
<feature type="compositionally biased region" description="Basic and acidic residues" evidence="1">
    <location>
        <begin position="117"/>
        <end position="131"/>
    </location>
</feature>
<name>A0A4U6Q7N1_9ACTN</name>
<gene>
    <name evidence="2" type="ORF">FDO65_21750</name>
</gene>
<protein>
    <submittedName>
        <fullName evidence="2">Uncharacterized protein</fullName>
    </submittedName>
</protein>
<keyword evidence="3" id="KW-1185">Reference proteome</keyword>
<evidence type="ECO:0000256" key="1">
    <source>
        <dbReference type="SAM" id="MobiDB-lite"/>
    </source>
</evidence>
<evidence type="ECO:0000313" key="3">
    <source>
        <dbReference type="Proteomes" id="UP000306985"/>
    </source>
</evidence>
<evidence type="ECO:0000313" key="2">
    <source>
        <dbReference type="EMBL" id="TKV55998.1"/>
    </source>
</evidence>
<dbReference type="AlphaFoldDB" id="A0A4U6Q7N1"/>
<dbReference type="OrthoDB" id="3212097at2"/>
<reference evidence="2 3" key="1">
    <citation type="submission" date="2019-05" db="EMBL/GenBank/DDBJ databases">
        <title>Nakamurella sp. N5BH11, whole genome shotgun sequence.</title>
        <authorList>
            <person name="Tuo L."/>
        </authorList>
    </citation>
    <scope>NUCLEOTIDE SEQUENCE [LARGE SCALE GENOMIC DNA]</scope>
    <source>
        <strain evidence="2 3">N5BH11</strain>
    </source>
</reference>
<proteinExistence type="predicted"/>
<comment type="caution">
    <text evidence="2">The sequence shown here is derived from an EMBL/GenBank/DDBJ whole genome shotgun (WGS) entry which is preliminary data.</text>
</comment>